<keyword evidence="2" id="KW-1185">Reference proteome</keyword>
<dbReference type="EMBL" id="KK107139">
    <property type="protein sequence ID" value="EZA57717.1"/>
    <property type="molecule type" value="Genomic_DNA"/>
</dbReference>
<dbReference type="Proteomes" id="UP000053097">
    <property type="component" value="Unassembled WGS sequence"/>
</dbReference>
<evidence type="ECO:0000313" key="2">
    <source>
        <dbReference type="Proteomes" id="UP000053097"/>
    </source>
</evidence>
<proteinExistence type="predicted"/>
<sequence>MMFLPVGTLLPDFGSPGEPERRIGENIRQTVVPPAGTSITRLLTRHVNTSRISRRISILR</sequence>
<reference evidence="1 2" key="1">
    <citation type="journal article" date="2014" name="Curr. Biol.">
        <title>The genome of the clonal raider ant Cerapachys biroi.</title>
        <authorList>
            <person name="Oxley P.R."/>
            <person name="Ji L."/>
            <person name="Fetter-Pruneda I."/>
            <person name="McKenzie S.K."/>
            <person name="Li C."/>
            <person name="Hu H."/>
            <person name="Zhang G."/>
            <person name="Kronauer D.J."/>
        </authorList>
    </citation>
    <scope>NUCLEOTIDE SEQUENCE [LARGE SCALE GENOMIC DNA]</scope>
</reference>
<protein>
    <submittedName>
        <fullName evidence="1">Uncharacterized protein</fullName>
    </submittedName>
</protein>
<accession>A0A026WNT4</accession>
<organism evidence="1 2">
    <name type="scientific">Ooceraea biroi</name>
    <name type="common">Clonal raider ant</name>
    <name type="synonym">Cerapachys biroi</name>
    <dbReference type="NCBI Taxonomy" id="2015173"/>
    <lineage>
        <taxon>Eukaryota</taxon>
        <taxon>Metazoa</taxon>
        <taxon>Ecdysozoa</taxon>
        <taxon>Arthropoda</taxon>
        <taxon>Hexapoda</taxon>
        <taxon>Insecta</taxon>
        <taxon>Pterygota</taxon>
        <taxon>Neoptera</taxon>
        <taxon>Endopterygota</taxon>
        <taxon>Hymenoptera</taxon>
        <taxon>Apocrita</taxon>
        <taxon>Aculeata</taxon>
        <taxon>Formicoidea</taxon>
        <taxon>Formicidae</taxon>
        <taxon>Dorylinae</taxon>
        <taxon>Ooceraea</taxon>
    </lineage>
</organism>
<name>A0A026WNT4_OOCBI</name>
<dbReference type="AlphaFoldDB" id="A0A026WNT4"/>
<gene>
    <name evidence="1" type="ORF">X777_00817</name>
</gene>
<evidence type="ECO:0000313" key="1">
    <source>
        <dbReference type="EMBL" id="EZA57717.1"/>
    </source>
</evidence>